<protein>
    <submittedName>
        <fullName evidence="1">Uncharacterized protein</fullName>
    </submittedName>
</protein>
<reference evidence="1" key="1">
    <citation type="submission" date="2021-05" db="EMBL/GenBank/DDBJ databases">
        <authorList>
            <person name="Pan Q."/>
            <person name="Jouanno E."/>
            <person name="Zahm M."/>
            <person name="Klopp C."/>
            <person name="Cabau C."/>
            <person name="Louis A."/>
            <person name="Berthelot C."/>
            <person name="Parey E."/>
            <person name="Roest Crollius H."/>
            <person name="Montfort J."/>
            <person name="Robinson-Rechavi M."/>
            <person name="Bouchez O."/>
            <person name="Lampietro C."/>
            <person name="Lopez Roques C."/>
            <person name="Donnadieu C."/>
            <person name="Postlethwait J."/>
            <person name="Bobe J."/>
            <person name="Dillon D."/>
            <person name="Chandos A."/>
            <person name="von Hippel F."/>
            <person name="Guiguen Y."/>
        </authorList>
    </citation>
    <scope>NUCLEOTIDE SEQUENCE</scope>
    <source>
        <strain evidence="1">YG-Jan2019</strain>
    </source>
</reference>
<evidence type="ECO:0000313" key="1">
    <source>
        <dbReference type="EMBL" id="KAJ7991963.1"/>
    </source>
</evidence>
<proteinExistence type="predicted"/>
<sequence length="70" mass="7941">MKSAVTLLLLSSGVFGLPPVQHKHTENQKTLKELVKELRHIQNQAQLVINSSIRTQTFQDLISIKSFLLM</sequence>
<comment type="caution">
    <text evidence="1">The sequence shown here is derived from an EMBL/GenBank/DDBJ whole genome shotgun (WGS) entry which is preliminary data.</text>
</comment>
<dbReference type="EMBL" id="CM055753">
    <property type="protein sequence ID" value="KAJ7991963.1"/>
    <property type="molecule type" value="Genomic_DNA"/>
</dbReference>
<gene>
    <name evidence="1" type="ORF">DPEC_G00289300</name>
</gene>
<name>A0ACC2FKU2_DALPE</name>
<organism evidence="1 2">
    <name type="scientific">Dallia pectoralis</name>
    <name type="common">Alaska blackfish</name>
    <dbReference type="NCBI Taxonomy" id="75939"/>
    <lineage>
        <taxon>Eukaryota</taxon>
        <taxon>Metazoa</taxon>
        <taxon>Chordata</taxon>
        <taxon>Craniata</taxon>
        <taxon>Vertebrata</taxon>
        <taxon>Euteleostomi</taxon>
        <taxon>Actinopterygii</taxon>
        <taxon>Neopterygii</taxon>
        <taxon>Teleostei</taxon>
        <taxon>Protacanthopterygii</taxon>
        <taxon>Esociformes</taxon>
        <taxon>Umbridae</taxon>
        <taxon>Dallia</taxon>
    </lineage>
</organism>
<dbReference type="Proteomes" id="UP001157502">
    <property type="component" value="Chromosome 26"/>
</dbReference>
<accession>A0ACC2FKU2</accession>
<keyword evidence="2" id="KW-1185">Reference proteome</keyword>
<evidence type="ECO:0000313" key="2">
    <source>
        <dbReference type="Proteomes" id="UP001157502"/>
    </source>
</evidence>